<reference evidence="2 3" key="1">
    <citation type="submission" date="2020-11" db="EMBL/GenBank/DDBJ databases">
        <title>Kefir isolates.</title>
        <authorList>
            <person name="Marcisauskas S."/>
            <person name="Kim Y."/>
            <person name="Blasche S."/>
        </authorList>
    </citation>
    <scope>NUCLEOTIDE SEQUENCE [LARGE SCALE GENOMIC DNA]</scope>
    <source>
        <strain evidence="2 3">KR</strain>
    </source>
</reference>
<feature type="compositionally biased region" description="Basic and acidic residues" evidence="1">
    <location>
        <begin position="104"/>
        <end position="114"/>
    </location>
</feature>
<dbReference type="EMBL" id="PUHQ01000113">
    <property type="protein sequence ID" value="KAG0655704.1"/>
    <property type="molecule type" value="Genomic_DNA"/>
</dbReference>
<protein>
    <submittedName>
        <fullName evidence="2">Uncharacterized protein</fullName>
    </submittedName>
</protein>
<organism evidence="2 3">
    <name type="scientific">Rhodotorula mucilaginosa</name>
    <name type="common">Yeast</name>
    <name type="synonym">Rhodotorula rubra</name>
    <dbReference type="NCBI Taxonomy" id="5537"/>
    <lineage>
        <taxon>Eukaryota</taxon>
        <taxon>Fungi</taxon>
        <taxon>Dikarya</taxon>
        <taxon>Basidiomycota</taxon>
        <taxon>Pucciniomycotina</taxon>
        <taxon>Microbotryomycetes</taxon>
        <taxon>Sporidiobolales</taxon>
        <taxon>Sporidiobolaceae</taxon>
        <taxon>Rhodotorula</taxon>
    </lineage>
</organism>
<feature type="region of interest" description="Disordered" evidence="1">
    <location>
        <begin position="368"/>
        <end position="491"/>
    </location>
</feature>
<feature type="compositionally biased region" description="Pro residues" evidence="1">
    <location>
        <begin position="411"/>
        <end position="423"/>
    </location>
</feature>
<sequence length="575" mass="62071">MATTAYSTVRIKVEDRGEALADQIADRQQELPYRSTNFFDETNSFESAADFFEQARIRLLKDCGYEAKPSKNKSTKASHPPACPVENQLEQQHVVPLAQTEAGAETRPDAEKRRTSIPGTDPPRTGSGSSRTVVLYDETARFSSIDAFYAQTRKLSVEKYDVRCSPHHHSPDAAVASCLFRQVCRCPYRIRAKRSGADFVVDLDRTTWEHNHERGSREAVAPGIPTGKMPKLERSDGDSRNYDSALEDDAASEGEQGGGAEDDQTAETTGPELAIVPPAAPKVGDQFKDLDEGYVAFAIANTQQLGSGRGCPFKAVFGPVGNRCTVLPTSVLYHSHDTNPKLLADPTWRPLLRCKVVLAAFAKLDRQNSQSVVVDSKPELPWPSVPKRPRLSEPTAPASSWTVRTAADPPTSAPRPSLPPPPHMGSSGARRPQTQTGTTTVSAINSHSHVNVATPSIDSSRKTSLFSPGTSANVHSQVGTVGTSLPPEQHKPAPLRTDSDLVASFLAGLDVALVPLAKHLVDAGVDSLDALVHLASLSAGPRQALLEQLHKLVIVRDPDCPSPLRLLPLLANMRA</sequence>
<evidence type="ECO:0000313" key="3">
    <source>
        <dbReference type="Proteomes" id="UP000777482"/>
    </source>
</evidence>
<name>A0A9P6VWB0_RHOMI</name>
<feature type="compositionally biased region" description="Polar residues" evidence="1">
    <location>
        <begin position="432"/>
        <end position="483"/>
    </location>
</feature>
<accession>A0A9P6VWB0</accession>
<dbReference type="AlphaFoldDB" id="A0A9P6VWB0"/>
<evidence type="ECO:0000313" key="2">
    <source>
        <dbReference type="EMBL" id="KAG0655704.1"/>
    </source>
</evidence>
<feature type="region of interest" description="Disordered" evidence="1">
    <location>
        <begin position="99"/>
        <end position="132"/>
    </location>
</feature>
<keyword evidence="3" id="KW-1185">Reference proteome</keyword>
<dbReference type="OrthoDB" id="2530368at2759"/>
<gene>
    <name evidence="2" type="ORF">C6P46_000738</name>
</gene>
<feature type="region of interest" description="Disordered" evidence="1">
    <location>
        <begin position="209"/>
        <end position="267"/>
    </location>
</feature>
<feature type="compositionally biased region" description="Basic and acidic residues" evidence="1">
    <location>
        <begin position="230"/>
        <end position="241"/>
    </location>
</feature>
<evidence type="ECO:0000256" key="1">
    <source>
        <dbReference type="SAM" id="MobiDB-lite"/>
    </source>
</evidence>
<comment type="caution">
    <text evidence="2">The sequence shown here is derived from an EMBL/GenBank/DDBJ whole genome shotgun (WGS) entry which is preliminary data.</text>
</comment>
<proteinExistence type="predicted"/>
<dbReference type="Proteomes" id="UP000777482">
    <property type="component" value="Unassembled WGS sequence"/>
</dbReference>